<dbReference type="PANTHER" id="PTHR42760">
    <property type="entry name" value="SHORT-CHAIN DEHYDROGENASES/REDUCTASES FAMILY MEMBER"/>
    <property type="match status" value="1"/>
</dbReference>
<reference evidence="2 3" key="1">
    <citation type="submission" date="2018-05" db="EMBL/GenBank/DDBJ databases">
        <title>Animal gut microbial communities from fecal samples from Wisconsin, USA.</title>
        <authorList>
            <person name="Neumann A."/>
        </authorList>
    </citation>
    <scope>NUCLEOTIDE SEQUENCE [LARGE SCALE GENOMIC DNA]</scope>
    <source>
        <strain evidence="2 3">UWS4</strain>
    </source>
</reference>
<organism evidence="2 3">
    <name type="scientific">Hallerella porci</name>
    <dbReference type="NCBI Taxonomy" id="1945871"/>
    <lineage>
        <taxon>Bacteria</taxon>
        <taxon>Pseudomonadati</taxon>
        <taxon>Fibrobacterota</taxon>
        <taxon>Fibrobacteria</taxon>
        <taxon>Fibrobacterales</taxon>
        <taxon>Fibrobacteraceae</taxon>
        <taxon>Hallerella</taxon>
    </lineage>
</organism>
<evidence type="ECO:0000256" key="1">
    <source>
        <dbReference type="ARBA" id="ARBA00006484"/>
    </source>
</evidence>
<dbReference type="PROSITE" id="PS00061">
    <property type="entry name" value="ADH_SHORT"/>
    <property type="match status" value="1"/>
</dbReference>
<evidence type="ECO:0000313" key="2">
    <source>
        <dbReference type="EMBL" id="PWK96041.1"/>
    </source>
</evidence>
<accession>A0ABX5LJM4</accession>
<dbReference type="InterPro" id="IPR036291">
    <property type="entry name" value="NAD(P)-bd_dom_sf"/>
</dbReference>
<name>A0ABX5LJM4_9BACT</name>
<gene>
    <name evidence="2" type="ORF">B0H50_1179</name>
</gene>
<comment type="caution">
    <text evidence="2">The sequence shown here is derived from an EMBL/GenBank/DDBJ whole genome shotgun (WGS) entry which is preliminary data.</text>
</comment>
<dbReference type="Gene3D" id="3.40.50.720">
    <property type="entry name" value="NAD(P)-binding Rossmann-like Domain"/>
    <property type="match status" value="1"/>
</dbReference>
<dbReference type="PRINTS" id="PR00081">
    <property type="entry name" value="GDHRDH"/>
</dbReference>
<dbReference type="InterPro" id="IPR020904">
    <property type="entry name" value="Sc_DH/Rdtase_CS"/>
</dbReference>
<comment type="similarity">
    <text evidence="1">Belongs to the short-chain dehydrogenases/reductases (SDR) family.</text>
</comment>
<protein>
    <submittedName>
        <fullName evidence="2">3-oxoacyl-[acyl-carrier protein] reductase</fullName>
    </submittedName>
</protein>
<dbReference type="SUPFAM" id="SSF51735">
    <property type="entry name" value="NAD(P)-binding Rossmann-fold domains"/>
    <property type="match status" value="1"/>
</dbReference>
<keyword evidence="3" id="KW-1185">Reference proteome</keyword>
<dbReference type="CDD" id="cd05233">
    <property type="entry name" value="SDR_c"/>
    <property type="match status" value="1"/>
</dbReference>
<sequence>MNANQKKLNVFISGTSAGIGKATAELFLEKGFSVFGFDIQNATIVHSNYTHYNTDISDKLTYPQFNFQPEILINNAGVQNSGKDIEINLKGSIYFTENYAFHQGIQAVLFVASASAHSGAEFPEYSASKGGLISYMKNAAIRLAKFGAVCNSISPGGVTTELNRPVLENENLWNQIMQVTPLKRWATPKQIAEWIYFLTVVNKNCTGQDILIDNGEKDLNATFVWPEN</sequence>
<dbReference type="PRINTS" id="PR00080">
    <property type="entry name" value="SDRFAMILY"/>
</dbReference>
<dbReference type="Pfam" id="PF13561">
    <property type="entry name" value="adh_short_C2"/>
    <property type="match status" value="1"/>
</dbReference>
<dbReference type="Proteomes" id="UP000245523">
    <property type="component" value="Unassembled WGS sequence"/>
</dbReference>
<proteinExistence type="inferred from homology"/>
<dbReference type="RefSeq" id="WP_106198309.1">
    <property type="nucleotide sequence ID" value="NZ_QGHD01000017.1"/>
</dbReference>
<dbReference type="EMBL" id="QGHD01000017">
    <property type="protein sequence ID" value="PWK96041.1"/>
    <property type="molecule type" value="Genomic_DNA"/>
</dbReference>
<evidence type="ECO:0000313" key="3">
    <source>
        <dbReference type="Proteomes" id="UP000245523"/>
    </source>
</evidence>
<dbReference type="InterPro" id="IPR002347">
    <property type="entry name" value="SDR_fam"/>
</dbReference>